<accession>A0A8T8E059</accession>
<name>A0A8T8E059_9EURY</name>
<dbReference type="AlphaFoldDB" id="A0A8T8E059"/>
<gene>
    <name evidence="2" type="ORF">JMJ58_18560</name>
</gene>
<dbReference type="OrthoDB" id="385078at2157"/>
<keyword evidence="1" id="KW-0812">Transmembrane</keyword>
<evidence type="ECO:0000313" key="2">
    <source>
        <dbReference type="EMBL" id="QRV14893.1"/>
    </source>
</evidence>
<evidence type="ECO:0000313" key="3">
    <source>
        <dbReference type="Proteomes" id="UP000637819"/>
    </source>
</evidence>
<dbReference type="EMBL" id="CP069188">
    <property type="protein sequence ID" value="QRV14893.1"/>
    <property type="molecule type" value="Genomic_DNA"/>
</dbReference>
<dbReference type="RefSeq" id="WP_204747538.1">
    <property type="nucleotide sequence ID" value="NZ_CP069188.1"/>
</dbReference>
<evidence type="ECO:0000256" key="1">
    <source>
        <dbReference type="SAM" id="Phobius"/>
    </source>
</evidence>
<keyword evidence="1" id="KW-0472">Membrane</keyword>
<keyword evidence="1" id="KW-1133">Transmembrane helix</keyword>
<dbReference type="Proteomes" id="UP000637819">
    <property type="component" value="Chromosome"/>
</dbReference>
<feature type="transmembrane region" description="Helical" evidence="1">
    <location>
        <begin position="196"/>
        <end position="217"/>
    </location>
</feature>
<sequence>MSLQERLDSNGPNRGEVDVLISQRDNIYRQLEYMIECHNFYKEYMRLDIEPDRLHRRLFQETQFTVRSFRNRMTRAGRSFEVIGKMLQSDDYYSEIREDIIQHPDYDNLENGQITEFVTTGDAPSNVNQAEPIVRKAKEHFSDIVEPEKKSAIYRDYHVELFEDCAKHLDKMGDWYESILLEEGLIEDGERGTPSLLALFCLCIVYLTSCLCIIIGYYEEDAFKMMSGCNMLAMGVLAFLAL</sequence>
<organism evidence="2 3">
    <name type="scientific">Haloterrigena salifodinae</name>
    <dbReference type="NCBI Taxonomy" id="2675099"/>
    <lineage>
        <taxon>Archaea</taxon>
        <taxon>Methanobacteriati</taxon>
        <taxon>Methanobacteriota</taxon>
        <taxon>Stenosarchaea group</taxon>
        <taxon>Halobacteria</taxon>
        <taxon>Halobacteriales</taxon>
        <taxon>Natrialbaceae</taxon>
        <taxon>Haloterrigena</taxon>
    </lineage>
</organism>
<dbReference type="KEGG" id="hsal:JMJ58_18560"/>
<proteinExistence type="predicted"/>
<dbReference type="GeneID" id="62877170"/>
<keyword evidence="3" id="KW-1185">Reference proteome</keyword>
<reference evidence="2 3" key="1">
    <citation type="submission" date="2021-01" db="EMBL/GenBank/DDBJ databases">
        <title>Genome Sequence and Methylation Pattern of Haloterrigena salifodinae BOL5-1, An Extremely Halophilic Archaeon from a Bolivian Salt Mine.</title>
        <authorList>
            <person name="DasSarma P."/>
            <person name="Anton B.P."/>
            <person name="DasSarma S.L."/>
            <person name="von Ehrenheim H.A.L."/>
            <person name="Martinez F.L."/>
            <person name="Guzman D."/>
            <person name="Roberts R.J."/>
            <person name="DasSarma S."/>
        </authorList>
    </citation>
    <scope>NUCLEOTIDE SEQUENCE [LARGE SCALE GENOMIC DNA]</scope>
    <source>
        <strain evidence="2 3">BOL5-1</strain>
    </source>
</reference>
<protein>
    <submittedName>
        <fullName evidence="2">Uncharacterized protein</fullName>
    </submittedName>
</protein>